<reference evidence="5" key="1">
    <citation type="submission" date="2023-03" db="EMBL/GenBank/DDBJ databases">
        <title>Mating type loci evolution in Malassezia.</title>
        <authorList>
            <person name="Coelho M.A."/>
        </authorList>
    </citation>
    <scope>NUCLEOTIDE SEQUENCE</scope>
    <source>
        <strain evidence="5">CBS 9431</strain>
    </source>
</reference>
<dbReference type="PANTHER" id="PTHR15629:SF2">
    <property type="entry name" value="SH3 DOMAIN-CONTAINING YSC84-LIKE PROTEIN 1"/>
    <property type="match status" value="1"/>
</dbReference>
<evidence type="ECO:0000313" key="6">
    <source>
        <dbReference type="Proteomes" id="UP001217754"/>
    </source>
</evidence>
<dbReference type="GO" id="GO:0030479">
    <property type="term" value="C:actin cortical patch"/>
    <property type="evidence" value="ECO:0007669"/>
    <property type="project" value="TreeGrafter"/>
</dbReference>
<dbReference type="RefSeq" id="XP_060121022.1">
    <property type="nucleotide sequence ID" value="XM_060265039.1"/>
</dbReference>
<feature type="domain" description="SH3" evidence="4">
    <location>
        <begin position="427"/>
        <end position="493"/>
    </location>
</feature>
<dbReference type="InterPro" id="IPR001452">
    <property type="entry name" value="SH3_domain"/>
</dbReference>
<dbReference type="Gene3D" id="2.30.30.40">
    <property type="entry name" value="SH3 Domains"/>
    <property type="match status" value="1"/>
</dbReference>
<evidence type="ECO:0000256" key="3">
    <source>
        <dbReference type="SAM" id="MobiDB-lite"/>
    </source>
</evidence>
<feature type="compositionally biased region" description="Polar residues" evidence="3">
    <location>
        <begin position="209"/>
        <end position="224"/>
    </location>
</feature>
<dbReference type="InterPro" id="IPR051702">
    <property type="entry name" value="SH3_domain_YSC84-like"/>
</dbReference>
<evidence type="ECO:0000256" key="2">
    <source>
        <dbReference type="PROSITE-ProRule" id="PRU00192"/>
    </source>
</evidence>
<dbReference type="Pfam" id="PF00018">
    <property type="entry name" value="SH3_1"/>
    <property type="match status" value="1"/>
</dbReference>
<feature type="region of interest" description="Disordered" evidence="3">
    <location>
        <begin position="209"/>
        <end position="425"/>
    </location>
</feature>
<dbReference type="InterPro" id="IPR036028">
    <property type="entry name" value="SH3-like_dom_sf"/>
</dbReference>
<name>A0AAF0EWF8_9BASI</name>
<sequence>MESDVRRAKKILDKFCPPGSVKGLDKVIPASVMRKAKGIAIFTVYRIGFLMSARAGTGVVLAKLPSGDWSPPTAIGIGGLGGGFNAGAEMVDCLIVLNSRAAVRSFMSVGSLQLGGNLALAIGPLGRSGEASAAMNADMKMAAMFSYSMSRGLYGGVTIEGTALLDRPDANATVYGRSIKPDEILKGDVDAPPFAVPLMTRLEEITGDGTTADTESLQSDSASELSVPPGSAAAYAPRTNRRAAPRPPTSSKPTRTAGMDDLDRQLQRTSISSEYDRPSQSRASYAPRPQASVDSYDSFARDAPAADEPSSGLNSYAPYKSRRPRRPIRPEPEDEWEPTAKPGSDDPFADPFEKPAARAPSAYAPSDDTSSFARESTASYAPYKSRRSKALIDLDQDEEDEDEEPPAPAPAPAPASQPPSLLPTELLEGDLVVALHDFEAQEPSDLSFKRGDIIRVLKRTDNESDWWTGELAAAFSSEKPESGMFPSNYTEPL</sequence>
<keyword evidence="6" id="KW-1185">Reference proteome</keyword>
<dbReference type="PANTHER" id="PTHR15629">
    <property type="entry name" value="SH3YL1 PROTEIN"/>
    <property type="match status" value="1"/>
</dbReference>
<dbReference type="GO" id="GO:0051017">
    <property type="term" value="P:actin filament bundle assembly"/>
    <property type="evidence" value="ECO:0007669"/>
    <property type="project" value="TreeGrafter"/>
</dbReference>
<proteinExistence type="predicted"/>
<dbReference type="CDD" id="cd00174">
    <property type="entry name" value="SH3"/>
    <property type="match status" value="1"/>
</dbReference>
<dbReference type="GO" id="GO:0035091">
    <property type="term" value="F:phosphatidylinositol binding"/>
    <property type="evidence" value="ECO:0007669"/>
    <property type="project" value="TreeGrafter"/>
</dbReference>
<dbReference type="PROSITE" id="PS50002">
    <property type="entry name" value="SH3"/>
    <property type="match status" value="1"/>
</dbReference>
<feature type="compositionally biased region" description="Low complexity" evidence="3">
    <location>
        <begin position="357"/>
        <end position="366"/>
    </location>
</feature>
<dbReference type="PRINTS" id="PR00452">
    <property type="entry name" value="SH3DOMAIN"/>
</dbReference>
<dbReference type="InterPro" id="IPR007461">
    <property type="entry name" value="Ysc84_actin-binding"/>
</dbReference>
<dbReference type="Proteomes" id="UP001217754">
    <property type="component" value="Chromosome 1"/>
</dbReference>
<gene>
    <name evidence="5" type="ORF">MJAP1_001073</name>
</gene>
<feature type="compositionally biased region" description="Acidic residues" evidence="3">
    <location>
        <begin position="394"/>
        <end position="405"/>
    </location>
</feature>
<dbReference type="EMBL" id="CP119958">
    <property type="protein sequence ID" value="WFD38125.1"/>
    <property type="molecule type" value="Genomic_DNA"/>
</dbReference>
<feature type="compositionally biased region" description="Pro residues" evidence="3">
    <location>
        <begin position="406"/>
        <end position="421"/>
    </location>
</feature>
<dbReference type="SUPFAM" id="SSF50044">
    <property type="entry name" value="SH3-domain"/>
    <property type="match status" value="1"/>
</dbReference>
<dbReference type="GO" id="GO:0051015">
    <property type="term" value="F:actin filament binding"/>
    <property type="evidence" value="ECO:0007669"/>
    <property type="project" value="TreeGrafter"/>
</dbReference>
<protein>
    <recommendedName>
        <fullName evidence="4">SH3 domain-containing protein</fullName>
    </recommendedName>
</protein>
<keyword evidence="1 2" id="KW-0728">SH3 domain</keyword>
<dbReference type="GO" id="GO:0051666">
    <property type="term" value="P:actin cortical patch localization"/>
    <property type="evidence" value="ECO:0007669"/>
    <property type="project" value="TreeGrafter"/>
</dbReference>
<organism evidence="5 6">
    <name type="scientific">Malassezia japonica</name>
    <dbReference type="NCBI Taxonomy" id="223818"/>
    <lineage>
        <taxon>Eukaryota</taxon>
        <taxon>Fungi</taxon>
        <taxon>Dikarya</taxon>
        <taxon>Basidiomycota</taxon>
        <taxon>Ustilaginomycotina</taxon>
        <taxon>Malasseziomycetes</taxon>
        <taxon>Malasseziales</taxon>
        <taxon>Malasseziaceae</taxon>
        <taxon>Malassezia</taxon>
    </lineage>
</organism>
<dbReference type="AlphaFoldDB" id="A0AAF0EWF8"/>
<dbReference type="GeneID" id="85224722"/>
<dbReference type="Pfam" id="PF04366">
    <property type="entry name" value="Ysc84"/>
    <property type="match status" value="1"/>
</dbReference>
<evidence type="ECO:0000313" key="5">
    <source>
        <dbReference type="EMBL" id="WFD38125.1"/>
    </source>
</evidence>
<dbReference type="SMART" id="SM00326">
    <property type="entry name" value="SH3"/>
    <property type="match status" value="1"/>
</dbReference>
<evidence type="ECO:0000256" key="1">
    <source>
        <dbReference type="ARBA" id="ARBA00022443"/>
    </source>
</evidence>
<feature type="compositionally biased region" description="Polar residues" evidence="3">
    <location>
        <begin position="367"/>
        <end position="379"/>
    </location>
</feature>
<evidence type="ECO:0000259" key="4">
    <source>
        <dbReference type="PROSITE" id="PS50002"/>
    </source>
</evidence>
<accession>A0AAF0EWF8</accession>